<dbReference type="InterPro" id="IPR051654">
    <property type="entry name" value="Meroterpenoid_MTases"/>
</dbReference>
<dbReference type="Gene3D" id="3.40.50.150">
    <property type="entry name" value="Vaccinia Virus protein VP39"/>
    <property type="match status" value="1"/>
</dbReference>
<evidence type="ECO:0000313" key="7">
    <source>
        <dbReference type="Proteomes" id="UP001595075"/>
    </source>
</evidence>
<proteinExistence type="inferred from homology"/>
<evidence type="ECO:0000259" key="5">
    <source>
        <dbReference type="Pfam" id="PF13649"/>
    </source>
</evidence>
<dbReference type="PANTHER" id="PTHR35897:SF1">
    <property type="entry name" value="METHYLTRANSFERASE AUSD"/>
    <property type="match status" value="1"/>
</dbReference>
<dbReference type="InterPro" id="IPR041698">
    <property type="entry name" value="Methyltransf_25"/>
</dbReference>
<evidence type="ECO:0000313" key="6">
    <source>
        <dbReference type="EMBL" id="KAL2070448.1"/>
    </source>
</evidence>
<keyword evidence="7" id="KW-1185">Reference proteome</keyword>
<organism evidence="6 7">
    <name type="scientific">Oculimacula yallundae</name>
    <dbReference type="NCBI Taxonomy" id="86028"/>
    <lineage>
        <taxon>Eukaryota</taxon>
        <taxon>Fungi</taxon>
        <taxon>Dikarya</taxon>
        <taxon>Ascomycota</taxon>
        <taxon>Pezizomycotina</taxon>
        <taxon>Leotiomycetes</taxon>
        <taxon>Helotiales</taxon>
        <taxon>Ploettnerulaceae</taxon>
        <taxon>Oculimacula</taxon>
    </lineage>
</organism>
<dbReference type="PANTHER" id="PTHR35897">
    <property type="entry name" value="METHYLTRANSFERASE AUSD"/>
    <property type="match status" value="1"/>
</dbReference>
<dbReference type="EMBL" id="JAZHXI010000006">
    <property type="protein sequence ID" value="KAL2070448.1"/>
    <property type="molecule type" value="Genomic_DNA"/>
</dbReference>
<reference evidence="6 7" key="1">
    <citation type="journal article" date="2024" name="Commun. Biol.">
        <title>Comparative genomic analysis of thermophilic fungi reveals convergent evolutionary adaptations and gene losses.</title>
        <authorList>
            <person name="Steindorff A.S."/>
            <person name="Aguilar-Pontes M.V."/>
            <person name="Robinson A.J."/>
            <person name="Andreopoulos B."/>
            <person name="LaButti K."/>
            <person name="Kuo A."/>
            <person name="Mondo S."/>
            <person name="Riley R."/>
            <person name="Otillar R."/>
            <person name="Haridas S."/>
            <person name="Lipzen A."/>
            <person name="Grimwood J."/>
            <person name="Schmutz J."/>
            <person name="Clum A."/>
            <person name="Reid I.D."/>
            <person name="Moisan M.C."/>
            <person name="Butler G."/>
            <person name="Nguyen T.T.M."/>
            <person name="Dewar K."/>
            <person name="Conant G."/>
            <person name="Drula E."/>
            <person name="Henrissat B."/>
            <person name="Hansel C."/>
            <person name="Singer S."/>
            <person name="Hutchinson M.I."/>
            <person name="de Vries R.P."/>
            <person name="Natvig D.O."/>
            <person name="Powell A.J."/>
            <person name="Tsang A."/>
            <person name="Grigoriev I.V."/>
        </authorList>
    </citation>
    <scope>NUCLEOTIDE SEQUENCE [LARGE SCALE GENOMIC DNA]</scope>
    <source>
        <strain evidence="6 7">CBS 494.80</strain>
    </source>
</reference>
<evidence type="ECO:0000256" key="1">
    <source>
        <dbReference type="ARBA" id="ARBA00005179"/>
    </source>
</evidence>
<dbReference type="Proteomes" id="UP001595075">
    <property type="component" value="Unassembled WGS sequence"/>
</dbReference>
<gene>
    <name evidence="6" type="ORF">VTL71DRAFT_13474</name>
</gene>
<comment type="pathway">
    <text evidence="1">Secondary metabolite biosynthesis.</text>
</comment>
<dbReference type="InterPro" id="IPR029063">
    <property type="entry name" value="SAM-dependent_MTases_sf"/>
</dbReference>
<name>A0ABR4CMH4_9HELO</name>
<sequence length="298" mass="34003">MSSDIKSKNQAFYLHLSERPPTAAFRRLLADYSKIPEDEVNKHLETVRDDAWNHYPYPSIGLFVWLDLGLSGDDLPKDSAEITSTIAAAYKTIIQKLQNGGKFLDVGCMFAQDTRKLVQDGAPASSVFGTDLHEEYFEYGYKLFRDEKIIPKDHFIAADILDEKDQGLKVLEGNLDVINATHLIHVFSLEDQRLLIRRFIKLLKQEKGVMVTGRMTGHLEAGYHAGANVKSTTKSGGDIWEHSPDSFKQLWHEVGEETGTKWDVQCWFWRFGIHTGLGKKDWYRKPEHGICTFIITKL</sequence>
<evidence type="ECO:0000256" key="4">
    <source>
        <dbReference type="ARBA" id="ARBA00038314"/>
    </source>
</evidence>
<comment type="similarity">
    <text evidence="4">Belongs to the class I-like SAM-binding methyltransferase superfamily.</text>
</comment>
<protein>
    <recommendedName>
        <fullName evidence="5">Methyltransferase domain-containing protein</fullName>
    </recommendedName>
</protein>
<keyword evidence="2" id="KW-0808">Transferase</keyword>
<keyword evidence="3" id="KW-0949">S-adenosyl-L-methionine</keyword>
<comment type="caution">
    <text evidence="6">The sequence shown here is derived from an EMBL/GenBank/DDBJ whole genome shotgun (WGS) entry which is preliminary data.</text>
</comment>
<feature type="domain" description="Methyltransferase" evidence="5">
    <location>
        <begin position="104"/>
        <end position="205"/>
    </location>
</feature>
<evidence type="ECO:0000256" key="3">
    <source>
        <dbReference type="ARBA" id="ARBA00022691"/>
    </source>
</evidence>
<dbReference type="SUPFAM" id="SSF53335">
    <property type="entry name" value="S-adenosyl-L-methionine-dependent methyltransferases"/>
    <property type="match status" value="1"/>
</dbReference>
<evidence type="ECO:0000256" key="2">
    <source>
        <dbReference type="ARBA" id="ARBA00022679"/>
    </source>
</evidence>
<dbReference type="Pfam" id="PF13649">
    <property type="entry name" value="Methyltransf_25"/>
    <property type="match status" value="1"/>
</dbReference>
<accession>A0ABR4CMH4</accession>